<dbReference type="EMBL" id="UINC01147855">
    <property type="protein sequence ID" value="SVD39418.1"/>
    <property type="molecule type" value="Genomic_DNA"/>
</dbReference>
<evidence type="ECO:0000259" key="1">
    <source>
        <dbReference type="PROSITE" id="PS50137"/>
    </source>
</evidence>
<name>A0A382V0G8_9ZZZZ</name>
<dbReference type="PROSITE" id="PS50137">
    <property type="entry name" value="DS_RBD"/>
    <property type="match status" value="1"/>
</dbReference>
<dbReference type="SUPFAM" id="SSF54768">
    <property type="entry name" value="dsRNA-binding domain-like"/>
    <property type="match status" value="1"/>
</dbReference>
<organism evidence="2">
    <name type="scientific">marine metagenome</name>
    <dbReference type="NCBI Taxonomy" id="408172"/>
    <lineage>
        <taxon>unclassified sequences</taxon>
        <taxon>metagenomes</taxon>
        <taxon>ecological metagenomes</taxon>
    </lineage>
</organism>
<sequence length="45" mass="4752">FTMAVFVRDKEYGRGSGASKKLASQLAAENALVRIQQDPSLLGGA</sequence>
<evidence type="ECO:0000313" key="2">
    <source>
        <dbReference type="EMBL" id="SVD39418.1"/>
    </source>
</evidence>
<accession>A0A382V0G8</accession>
<dbReference type="Gene3D" id="3.30.160.20">
    <property type="match status" value="1"/>
</dbReference>
<gene>
    <name evidence="2" type="ORF">METZ01_LOCUS392272</name>
</gene>
<dbReference type="AlphaFoldDB" id="A0A382V0G8"/>
<protein>
    <recommendedName>
        <fullName evidence="1">DRBM domain-containing protein</fullName>
    </recommendedName>
</protein>
<feature type="non-terminal residue" evidence="2">
    <location>
        <position position="1"/>
    </location>
</feature>
<proteinExistence type="predicted"/>
<feature type="domain" description="DRBM" evidence="1">
    <location>
        <begin position="1"/>
        <end position="37"/>
    </location>
</feature>
<reference evidence="2" key="1">
    <citation type="submission" date="2018-05" db="EMBL/GenBank/DDBJ databases">
        <authorList>
            <person name="Lanie J.A."/>
            <person name="Ng W.-L."/>
            <person name="Kazmierczak K.M."/>
            <person name="Andrzejewski T.M."/>
            <person name="Davidsen T.M."/>
            <person name="Wayne K.J."/>
            <person name="Tettelin H."/>
            <person name="Glass J.I."/>
            <person name="Rusch D."/>
            <person name="Podicherti R."/>
            <person name="Tsui H.-C.T."/>
            <person name="Winkler M.E."/>
        </authorList>
    </citation>
    <scope>NUCLEOTIDE SEQUENCE</scope>
</reference>
<dbReference type="Pfam" id="PF00035">
    <property type="entry name" value="dsrm"/>
    <property type="match status" value="1"/>
</dbReference>
<dbReference type="InterPro" id="IPR014720">
    <property type="entry name" value="dsRBD_dom"/>
</dbReference>